<reference evidence="3 4" key="1">
    <citation type="submission" date="2014-03" db="EMBL/GenBank/DDBJ databases">
        <title>Draft genome of the hookworm Oesophagostomum dentatum.</title>
        <authorList>
            <person name="Mitreva M."/>
        </authorList>
    </citation>
    <scope>NUCLEOTIDE SEQUENCE [LARGE SCALE GENOMIC DNA]</scope>
    <source>
        <strain evidence="3 4">OD-Hann</strain>
    </source>
</reference>
<evidence type="ECO:0000313" key="3">
    <source>
        <dbReference type="EMBL" id="KHJ88713.1"/>
    </source>
</evidence>
<dbReference type="Proteomes" id="UP000053660">
    <property type="component" value="Unassembled WGS sequence"/>
</dbReference>
<dbReference type="InterPro" id="IPR002018">
    <property type="entry name" value="CarbesteraseB"/>
</dbReference>
<protein>
    <submittedName>
        <fullName evidence="3">Carboxylesterase</fullName>
    </submittedName>
</protein>
<dbReference type="PANTHER" id="PTHR44590:SF4">
    <property type="entry name" value="CARBOXYLIC ESTER HYDROLASE"/>
    <property type="match status" value="1"/>
</dbReference>
<dbReference type="Pfam" id="PF00135">
    <property type="entry name" value="COesterase"/>
    <property type="match status" value="1"/>
</dbReference>
<gene>
    <name evidence="3" type="ORF">OESDEN_11491</name>
</gene>
<evidence type="ECO:0000313" key="4">
    <source>
        <dbReference type="Proteomes" id="UP000053660"/>
    </source>
</evidence>
<keyword evidence="1" id="KW-0732">Signal</keyword>
<feature type="domain" description="Carboxylesterase type B" evidence="2">
    <location>
        <begin position="17"/>
        <end position="223"/>
    </location>
</feature>
<dbReference type="PROSITE" id="PS00941">
    <property type="entry name" value="CARBOXYLESTERASE_B_2"/>
    <property type="match status" value="1"/>
</dbReference>
<sequence length="229" mass="24954">MLPLLSFLCIVLPSSAQLLELNEGKVQGFDYETKKGSMSEVFLNIPYAAPPVNELRFKKPQPPEKWKDVRDGTKFGPACIPIVPEAAAPSIQTSEDCLTLNIIRPKRKAPPTGFSILVFIHGGAFGTGSAQEYGYKGFADIYNTKYVIVITIQYRLGVYGFFSTGDERLKGNLGLYDMTEALKFIHSNAKNFAGDPKQITVWGHGASAAAAGQLALSTVSREMEARISA</sequence>
<organism evidence="3 4">
    <name type="scientific">Oesophagostomum dentatum</name>
    <name type="common">Nodular worm</name>
    <dbReference type="NCBI Taxonomy" id="61180"/>
    <lineage>
        <taxon>Eukaryota</taxon>
        <taxon>Metazoa</taxon>
        <taxon>Ecdysozoa</taxon>
        <taxon>Nematoda</taxon>
        <taxon>Chromadorea</taxon>
        <taxon>Rhabditida</taxon>
        <taxon>Rhabditina</taxon>
        <taxon>Rhabditomorpha</taxon>
        <taxon>Strongyloidea</taxon>
        <taxon>Strongylidae</taxon>
        <taxon>Oesophagostomum</taxon>
    </lineage>
</organism>
<name>A0A0B1STU5_OESDE</name>
<dbReference type="InterPro" id="IPR019819">
    <property type="entry name" value="Carboxylesterase_B_CS"/>
</dbReference>
<evidence type="ECO:0000259" key="2">
    <source>
        <dbReference type="Pfam" id="PF00135"/>
    </source>
</evidence>
<dbReference type="OrthoDB" id="6846267at2759"/>
<proteinExistence type="predicted"/>
<feature type="chain" id="PRO_5002061845" evidence="1">
    <location>
        <begin position="17"/>
        <end position="229"/>
    </location>
</feature>
<accession>A0A0B1STU5</accession>
<dbReference type="SUPFAM" id="SSF53474">
    <property type="entry name" value="alpha/beta-Hydrolases"/>
    <property type="match status" value="1"/>
</dbReference>
<keyword evidence="4" id="KW-1185">Reference proteome</keyword>
<evidence type="ECO:0000256" key="1">
    <source>
        <dbReference type="SAM" id="SignalP"/>
    </source>
</evidence>
<dbReference type="EMBL" id="KN555355">
    <property type="protein sequence ID" value="KHJ88713.1"/>
    <property type="molecule type" value="Genomic_DNA"/>
</dbReference>
<dbReference type="Gene3D" id="3.40.50.1820">
    <property type="entry name" value="alpha/beta hydrolase"/>
    <property type="match status" value="1"/>
</dbReference>
<dbReference type="InterPro" id="IPR029058">
    <property type="entry name" value="AB_hydrolase_fold"/>
</dbReference>
<dbReference type="PANTHER" id="PTHR44590">
    <property type="entry name" value="CARBOXYLIC ESTER HYDROLASE-RELATED"/>
    <property type="match status" value="1"/>
</dbReference>
<dbReference type="AlphaFoldDB" id="A0A0B1STU5"/>
<feature type="signal peptide" evidence="1">
    <location>
        <begin position="1"/>
        <end position="16"/>
    </location>
</feature>